<keyword evidence="9" id="KW-0539">Nucleus</keyword>
<comment type="similarity">
    <text evidence="3">Belongs to the protein kinase superfamily. CAMK Ser/Thr protein kinase family.</text>
</comment>
<reference evidence="12" key="1">
    <citation type="submission" date="2021-02" db="EMBL/GenBank/DDBJ databases">
        <authorList>
            <person name="Nowell W R."/>
        </authorList>
    </citation>
    <scope>NUCLEOTIDE SEQUENCE</scope>
</reference>
<feature type="domain" description="Ig-like" evidence="11">
    <location>
        <begin position="422"/>
        <end position="508"/>
    </location>
</feature>
<feature type="domain" description="Ig-like" evidence="11">
    <location>
        <begin position="907"/>
        <end position="1002"/>
    </location>
</feature>
<dbReference type="Gene3D" id="2.60.40.10">
    <property type="entry name" value="Immunoglobulins"/>
    <property type="match status" value="12"/>
</dbReference>
<feature type="domain" description="Ig-like" evidence="11">
    <location>
        <begin position="812"/>
        <end position="901"/>
    </location>
</feature>
<evidence type="ECO:0000256" key="5">
    <source>
        <dbReference type="ARBA" id="ARBA00022729"/>
    </source>
</evidence>
<evidence type="ECO:0000256" key="7">
    <source>
        <dbReference type="ARBA" id="ARBA00023054"/>
    </source>
</evidence>
<feature type="domain" description="Ig-like" evidence="11">
    <location>
        <begin position="137"/>
        <end position="226"/>
    </location>
</feature>
<evidence type="ECO:0000313" key="13">
    <source>
        <dbReference type="Proteomes" id="UP000663828"/>
    </source>
</evidence>
<evidence type="ECO:0000256" key="8">
    <source>
        <dbReference type="ARBA" id="ARBA00023157"/>
    </source>
</evidence>
<feature type="domain" description="Ig-like" evidence="11">
    <location>
        <begin position="714"/>
        <end position="807"/>
    </location>
</feature>
<dbReference type="InterPro" id="IPR013783">
    <property type="entry name" value="Ig-like_fold"/>
</dbReference>
<keyword evidence="4" id="KW-0963">Cytoplasm</keyword>
<evidence type="ECO:0000256" key="6">
    <source>
        <dbReference type="ARBA" id="ARBA00022737"/>
    </source>
</evidence>
<keyword evidence="10" id="KW-0393">Immunoglobulin domain</keyword>
<dbReference type="PANTHER" id="PTHR45080:SF8">
    <property type="entry name" value="IG-LIKE DOMAIN-CONTAINING PROTEIN"/>
    <property type="match status" value="1"/>
</dbReference>
<comment type="caution">
    <text evidence="12">The sequence shown here is derived from an EMBL/GenBank/DDBJ whole genome shotgun (WGS) entry which is preliminary data.</text>
</comment>
<sequence>NDDTFELVIPNVKPDDQGVYKAVVSNELGEKETQCKVTVLEPAELKCDFAEQQTIQVGEIIQLQCHVSGRPLPDVTWTKDGKEIKASDRIEIVKNPDGTCILTIKQATSDDKGVYKVICKNKLQTREAQTQILVSSPLKFNSTLKDTVVQVGQSVTLEVDCEGLPKPTIKWLCNGQEITPSAKYKIESKGNLNKLTIPKADLIDTGVYEVVVSNGIDTIKTEAKLDVSIKPKVEGKPADVNVNINDSAKLQCKISGSPTPTIVWLKDGQSLQPSDNITIQTEADGTQVLLFKSAQLADKGSYTCQATNIGGTTEVKLNLNVQQVKPTLKADLGKDIVAQAGEPVSLSIKASGTKPQVKWYKDGEEIIETVEEEYEMVEEEETYTLLMKRALPKDSGEYQAVITNDVGQVKSKKIKVQIQKAPQLKKKPEAVVNVKEGEPARFECEFEGNPTPKVSWLRDGKPLTPKDGFEIKTDATTGKSVLTINQSTPKHSGPITLRLENSVGAPIEEIVQLNVETTPQLLQKPQATCEAHLNQTASIAFRCLATPTPTIRLFKNDVEIELTGDHYELVPSATDVTSYEIRIKNVQVEDEGNYRIRVENALGSIDSNVQVTTVDNVSITASAHAVNTELKQHDTLTLEYTVTGRPRPDIVFMKDGKEVKPSAKTQITYDEATNICRLVTTDVGQEDQGVYTLIAKNKLGKQESQPIKINVTAPITVKTTLPETIDGVLGEQIVMTIEATGIPQPKVTWLCNGQPLKSSPKHKIETSKDNPNVTTLTVTKLDQADAGKYTAVIDNGLEKIEAASTLNVHAKPKLESKLESTLTFNFGEQGQIPIRVTGEDNIITWFKDSQPITFDDRIRVVTEENNMYKLLIDDVRSEDKGLYSMHIENKGGSLDIKTTVNVKEQKPQILADLNDSPAANAAKIGEEFSLEIRAQGKPRPQVTWTLNGQELPVDSPDYDLIITDDGLYRIVFRQFNERYIGEYQAVISNSAGTLKTKKVKVTGQQVPTFTQEPPQFLQVKTGEKLTIDCTAKGHPAPKITWLRDGKVLTNKDGFDIKMDQTTGQATFIIPSANVKHTGKYECKVENQYGTHTSEINIDVLGKLNE</sequence>
<dbReference type="InterPro" id="IPR003599">
    <property type="entry name" value="Ig_sub"/>
</dbReference>
<feature type="non-terminal residue" evidence="12">
    <location>
        <position position="1105"/>
    </location>
</feature>
<dbReference type="GO" id="GO:0008092">
    <property type="term" value="F:cytoskeletal protein binding"/>
    <property type="evidence" value="ECO:0007669"/>
    <property type="project" value="UniProtKB-ARBA"/>
</dbReference>
<evidence type="ECO:0000256" key="4">
    <source>
        <dbReference type="ARBA" id="ARBA00022490"/>
    </source>
</evidence>
<keyword evidence="7" id="KW-0175">Coiled coil</keyword>
<dbReference type="GO" id="GO:0005886">
    <property type="term" value="C:plasma membrane"/>
    <property type="evidence" value="ECO:0007669"/>
    <property type="project" value="TreeGrafter"/>
</dbReference>
<dbReference type="CDD" id="cd00096">
    <property type="entry name" value="Ig"/>
    <property type="match status" value="1"/>
</dbReference>
<proteinExistence type="inferred from homology"/>
<evidence type="ECO:0000256" key="3">
    <source>
        <dbReference type="ARBA" id="ARBA00006692"/>
    </source>
</evidence>
<dbReference type="InterPro" id="IPR007110">
    <property type="entry name" value="Ig-like_dom"/>
</dbReference>
<dbReference type="Proteomes" id="UP000663828">
    <property type="component" value="Unassembled WGS sequence"/>
</dbReference>
<protein>
    <recommendedName>
        <fullName evidence="11">Ig-like domain-containing protein</fullName>
    </recommendedName>
</protein>
<dbReference type="PANTHER" id="PTHR45080">
    <property type="entry name" value="CONTACTIN 5"/>
    <property type="match status" value="1"/>
</dbReference>
<dbReference type="FunFam" id="2.60.40.10:FF:000032">
    <property type="entry name" value="palladin isoform X1"/>
    <property type="match status" value="1"/>
</dbReference>
<keyword evidence="6" id="KW-0677">Repeat</keyword>
<evidence type="ECO:0000256" key="10">
    <source>
        <dbReference type="ARBA" id="ARBA00023319"/>
    </source>
</evidence>
<dbReference type="SMART" id="SM00409">
    <property type="entry name" value="IG"/>
    <property type="match status" value="11"/>
</dbReference>
<dbReference type="InterPro" id="IPR036179">
    <property type="entry name" value="Ig-like_dom_sf"/>
</dbReference>
<dbReference type="Pfam" id="PF07679">
    <property type="entry name" value="I-set"/>
    <property type="match status" value="12"/>
</dbReference>
<feature type="domain" description="Ig-like" evidence="11">
    <location>
        <begin position="231"/>
        <end position="318"/>
    </location>
</feature>
<name>A0A816F3M6_ADIRI</name>
<dbReference type="FunFam" id="2.60.40.10:FF:000345">
    <property type="entry name" value="Muscle M-line assembly protein unc-89"/>
    <property type="match status" value="3"/>
</dbReference>
<dbReference type="FunFam" id="2.60.40.10:FF:000107">
    <property type="entry name" value="Myosin, light chain kinase a"/>
    <property type="match status" value="2"/>
</dbReference>
<feature type="domain" description="Ig-like" evidence="11">
    <location>
        <begin position="326"/>
        <end position="415"/>
    </location>
</feature>
<dbReference type="SUPFAM" id="SSF48726">
    <property type="entry name" value="Immunoglobulin"/>
    <property type="match status" value="12"/>
</dbReference>
<dbReference type="InterPro" id="IPR013098">
    <property type="entry name" value="Ig_I-set"/>
</dbReference>
<dbReference type="GO" id="GO:0043025">
    <property type="term" value="C:neuronal cell body"/>
    <property type="evidence" value="ECO:0007669"/>
    <property type="project" value="TreeGrafter"/>
</dbReference>
<keyword evidence="8" id="KW-1015">Disulfide bond</keyword>
<dbReference type="EMBL" id="CAJNOR010010650">
    <property type="protein sequence ID" value="CAF1655594.1"/>
    <property type="molecule type" value="Genomic_DNA"/>
</dbReference>
<dbReference type="GO" id="GO:0007156">
    <property type="term" value="P:homophilic cell adhesion via plasma membrane adhesion molecules"/>
    <property type="evidence" value="ECO:0007669"/>
    <property type="project" value="TreeGrafter"/>
</dbReference>
<evidence type="ECO:0000259" key="11">
    <source>
        <dbReference type="PROSITE" id="PS50835"/>
    </source>
</evidence>
<dbReference type="SMART" id="SM00408">
    <property type="entry name" value="IGc2"/>
    <property type="match status" value="10"/>
</dbReference>
<keyword evidence="5" id="KW-0732">Signal</keyword>
<evidence type="ECO:0000256" key="9">
    <source>
        <dbReference type="ARBA" id="ARBA00023242"/>
    </source>
</evidence>
<feature type="domain" description="Ig-like" evidence="11">
    <location>
        <begin position="42"/>
        <end position="135"/>
    </location>
</feature>
<dbReference type="GO" id="GO:0031672">
    <property type="term" value="C:A band"/>
    <property type="evidence" value="ECO:0007669"/>
    <property type="project" value="UniProtKB-ARBA"/>
</dbReference>
<feature type="domain" description="Ig-like" evidence="11">
    <location>
        <begin position="1007"/>
        <end position="1098"/>
    </location>
</feature>
<evidence type="ECO:0000313" key="12">
    <source>
        <dbReference type="EMBL" id="CAF1655594.1"/>
    </source>
</evidence>
<accession>A0A816F3M6</accession>
<evidence type="ECO:0000256" key="1">
    <source>
        <dbReference type="ARBA" id="ARBA00004123"/>
    </source>
</evidence>
<comment type="subcellular location">
    <subcellularLocation>
        <location evidence="2">Cytoplasm</location>
    </subcellularLocation>
    <subcellularLocation>
        <location evidence="1">Nucleus</location>
    </subcellularLocation>
</comment>
<dbReference type="GO" id="GO:0008046">
    <property type="term" value="F:axon guidance receptor activity"/>
    <property type="evidence" value="ECO:0007669"/>
    <property type="project" value="TreeGrafter"/>
</dbReference>
<dbReference type="GO" id="GO:0005634">
    <property type="term" value="C:nucleus"/>
    <property type="evidence" value="ECO:0007669"/>
    <property type="project" value="UniProtKB-SubCell"/>
</dbReference>
<dbReference type="InterPro" id="IPR003598">
    <property type="entry name" value="Ig_sub2"/>
</dbReference>
<dbReference type="PROSITE" id="PS50835">
    <property type="entry name" value="IG_LIKE"/>
    <property type="match status" value="9"/>
</dbReference>
<dbReference type="GO" id="GO:0030424">
    <property type="term" value="C:axon"/>
    <property type="evidence" value="ECO:0007669"/>
    <property type="project" value="TreeGrafter"/>
</dbReference>
<feature type="non-terminal residue" evidence="12">
    <location>
        <position position="1"/>
    </location>
</feature>
<dbReference type="FunFam" id="2.60.40.10:FF:000031">
    <property type="entry name" value="Myosin-binding protein C, slow type"/>
    <property type="match status" value="1"/>
</dbReference>
<keyword evidence="13" id="KW-1185">Reference proteome</keyword>
<dbReference type="GO" id="GO:0050808">
    <property type="term" value="P:synapse organization"/>
    <property type="evidence" value="ECO:0007669"/>
    <property type="project" value="TreeGrafter"/>
</dbReference>
<gene>
    <name evidence="12" type="ORF">XAT740_LOCUS55847</name>
</gene>
<dbReference type="InterPro" id="IPR050958">
    <property type="entry name" value="Cell_Adh-Cytoskel_Orgn"/>
</dbReference>
<organism evidence="12 13">
    <name type="scientific">Adineta ricciae</name>
    <name type="common">Rotifer</name>
    <dbReference type="NCBI Taxonomy" id="249248"/>
    <lineage>
        <taxon>Eukaryota</taxon>
        <taxon>Metazoa</taxon>
        <taxon>Spiralia</taxon>
        <taxon>Gnathifera</taxon>
        <taxon>Rotifera</taxon>
        <taxon>Eurotatoria</taxon>
        <taxon>Bdelloidea</taxon>
        <taxon>Adinetida</taxon>
        <taxon>Adinetidae</taxon>
        <taxon>Adineta</taxon>
    </lineage>
</organism>
<dbReference type="AlphaFoldDB" id="A0A816F3M6"/>
<dbReference type="GO" id="GO:0031674">
    <property type="term" value="C:I band"/>
    <property type="evidence" value="ECO:0007669"/>
    <property type="project" value="UniProtKB-ARBA"/>
</dbReference>
<evidence type="ECO:0000256" key="2">
    <source>
        <dbReference type="ARBA" id="ARBA00004496"/>
    </source>
</evidence>